<dbReference type="EMBL" id="JBHRZG010000024">
    <property type="protein sequence ID" value="MFC3835523.1"/>
    <property type="molecule type" value="Genomic_DNA"/>
</dbReference>
<evidence type="ECO:0000259" key="4">
    <source>
        <dbReference type="PROSITE" id="PS50932"/>
    </source>
</evidence>
<dbReference type="InterPro" id="IPR010982">
    <property type="entry name" value="Lambda_DNA-bd_dom_sf"/>
</dbReference>
<dbReference type="Pfam" id="PF13377">
    <property type="entry name" value="Peripla_BP_3"/>
    <property type="match status" value="1"/>
</dbReference>
<dbReference type="Gene3D" id="1.10.260.40">
    <property type="entry name" value="lambda repressor-like DNA-binding domains"/>
    <property type="match status" value="1"/>
</dbReference>
<dbReference type="CDD" id="cd01392">
    <property type="entry name" value="HTH_LacI"/>
    <property type="match status" value="1"/>
</dbReference>
<evidence type="ECO:0000313" key="5">
    <source>
        <dbReference type="EMBL" id="MFC3835523.1"/>
    </source>
</evidence>
<reference evidence="6" key="1">
    <citation type="journal article" date="2019" name="Int. J. Syst. Evol. Microbiol.">
        <title>The Global Catalogue of Microorganisms (GCM) 10K type strain sequencing project: providing services to taxonomists for standard genome sequencing and annotation.</title>
        <authorList>
            <consortium name="The Broad Institute Genomics Platform"/>
            <consortium name="The Broad Institute Genome Sequencing Center for Infectious Disease"/>
            <person name="Wu L."/>
            <person name="Ma J."/>
        </authorList>
    </citation>
    <scope>NUCLEOTIDE SEQUENCE [LARGE SCALE GENOMIC DNA]</scope>
    <source>
        <strain evidence="6">CCTCC AB 2017081</strain>
    </source>
</reference>
<dbReference type="SUPFAM" id="SSF53822">
    <property type="entry name" value="Periplasmic binding protein-like I"/>
    <property type="match status" value="1"/>
</dbReference>
<keyword evidence="3" id="KW-0804">Transcription</keyword>
<dbReference type="GO" id="GO:0003677">
    <property type="term" value="F:DNA binding"/>
    <property type="evidence" value="ECO:0007669"/>
    <property type="project" value="UniProtKB-KW"/>
</dbReference>
<dbReference type="PANTHER" id="PTHR30146">
    <property type="entry name" value="LACI-RELATED TRANSCRIPTIONAL REPRESSOR"/>
    <property type="match status" value="1"/>
</dbReference>
<organism evidence="5 6">
    <name type="scientific">Deinococcus rufus</name>
    <dbReference type="NCBI Taxonomy" id="2136097"/>
    <lineage>
        <taxon>Bacteria</taxon>
        <taxon>Thermotogati</taxon>
        <taxon>Deinococcota</taxon>
        <taxon>Deinococci</taxon>
        <taxon>Deinococcales</taxon>
        <taxon>Deinococcaceae</taxon>
        <taxon>Deinococcus</taxon>
    </lineage>
</organism>
<protein>
    <submittedName>
        <fullName evidence="5">LacI family DNA-binding transcriptional regulator</fullName>
    </submittedName>
</protein>
<gene>
    <name evidence="5" type="ORF">ACFOSB_21885</name>
</gene>
<dbReference type="RefSeq" id="WP_322474507.1">
    <property type="nucleotide sequence ID" value="NZ_JBHRZG010000024.1"/>
</dbReference>
<dbReference type="CDD" id="cd06267">
    <property type="entry name" value="PBP1_LacI_sugar_binding-like"/>
    <property type="match status" value="1"/>
</dbReference>
<proteinExistence type="predicted"/>
<sequence length="341" mass="35710">MKVRIKEVAVAAGVSAATVSKVLSGRADYPVHARTAERVRRVARDLGYVPDIAARHLRTRQTGQLGVVLEAVGPSEPDSLLGGLSVSHAVRRTFDGAIMAGLSEAARELDVPALVVYPGGDLDVRSFLDGRVDGLLVSCDPLRGHALLRGLTDAPVPIVALWTQVAPAGIGVVDVDHAYGAGLAVRHLLELRHRRIAFYGGGAGSGVEHFAQREAGYRQALEHAGLTPLPAIHDGGRLLQAVRDGVTAVFAETDLGAAAAFHALHGAGLRVPADVSLVGFDDIQGAEYIAGGLTTVYHPAAEMAVAGVQSLVARLEGESPRTTLLPPRLIQRRSTAPVQGR</sequence>
<dbReference type="InterPro" id="IPR000843">
    <property type="entry name" value="HTH_LacI"/>
</dbReference>
<comment type="caution">
    <text evidence="5">The sequence shown here is derived from an EMBL/GenBank/DDBJ whole genome shotgun (WGS) entry which is preliminary data.</text>
</comment>
<dbReference type="PROSITE" id="PS50932">
    <property type="entry name" value="HTH_LACI_2"/>
    <property type="match status" value="1"/>
</dbReference>
<dbReference type="Pfam" id="PF00356">
    <property type="entry name" value="LacI"/>
    <property type="match status" value="1"/>
</dbReference>
<evidence type="ECO:0000256" key="3">
    <source>
        <dbReference type="ARBA" id="ARBA00023163"/>
    </source>
</evidence>
<name>A0ABV7ZDP5_9DEIO</name>
<dbReference type="SMART" id="SM00354">
    <property type="entry name" value="HTH_LACI"/>
    <property type="match status" value="1"/>
</dbReference>
<keyword evidence="1" id="KW-0805">Transcription regulation</keyword>
<evidence type="ECO:0000313" key="6">
    <source>
        <dbReference type="Proteomes" id="UP001595803"/>
    </source>
</evidence>
<keyword evidence="6" id="KW-1185">Reference proteome</keyword>
<feature type="domain" description="HTH lacI-type" evidence="4">
    <location>
        <begin position="3"/>
        <end position="59"/>
    </location>
</feature>
<evidence type="ECO:0000256" key="2">
    <source>
        <dbReference type="ARBA" id="ARBA00023125"/>
    </source>
</evidence>
<dbReference type="SUPFAM" id="SSF47413">
    <property type="entry name" value="lambda repressor-like DNA-binding domains"/>
    <property type="match status" value="1"/>
</dbReference>
<accession>A0ABV7ZDP5</accession>
<evidence type="ECO:0000256" key="1">
    <source>
        <dbReference type="ARBA" id="ARBA00023015"/>
    </source>
</evidence>
<dbReference type="PANTHER" id="PTHR30146:SF109">
    <property type="entry name" value="HTH-TYPE TRANSCRIPTIONAL REGULATOR GALS"/>
    <property type="match status" value="1"/>
</dbReference>
<dbReference type="PROSITE" id="PS00356">
    <property type="entry name" value="HTH_LACI_1"/>
    <property type="match status" value="1"/>
</dbReference>
<keyword evidence="2 5" id="KW-0238">DNA-binding</keyword>
<dbReference type="Gene3D" id="3.40.50.2300">
    <property type="match status" value="2"/>
</dbReference>
<dbReference type="InterPro" id="IPR028082">
    <property type="entry name" value="Peripla_BP_I"/>
</dbReference>
<dbReference type="Proteomes" id="UP001595803">
    <property type="component" value="Unassembled WGS sequence"/>
</dbReference>
<dbReference type="InterPro" id="IPR046335">
    <property type="entry name" value="LacI/GalR-like_sensor"/>
</dbReference>